<protein>
    <recommendedName>
        <fullName evidence="3">YkgJ family cysteine cluster protein</fullName>
    </recommendedName>
</protein>
<reference evidence="1 2" key="1">
    <citation type="submission" date="2019-01" db="EMBL/GenBank/DDBJ databases">
        <title>Sphingorhabdus lacus sp.nov., isolated from an oligotrophic freshwater lake.</title>
        <authorList>
            <person name="Park M."/>
        </authorList>
    </citation>
    <scope>NUCLEOTIDE SEQUENCE [LARGE SCALE GENOMIC DNA]</scope>
    <source>
        <strain evidence="1 2">IMCC26285</strain>
    </source>
</reference>
<name>A0A6I4M400_9SPHN</name>
<dbReference type="EMBL" id="SDWJ01000001">
    <property type="protein sequence ID" value="MVZ97258.1"/>
    <property type="molecule type" value="Genomic_DNA"/>
</dbReference>
<keyword evidence="2" id="KW-1185">Reference proteome</keyword>
<gene>
    <name evidence="1" type="ORF">EUU23_06010</name>
</gene>
<evidence type="ECO:0000313" key="2">
    <source>
        <dbReference type="Proteomes" id="UP000471147"/>
    </source>
</evidence>
<accession>A0A6I4M400</accession>
<dbReference type="Proteomes" id="UP000471147">
    <property type="component" value="Unassembled WGS sequence"/>
</dbReference>
<organism evidence="1 2">
    <name type="scientific">Sphingorhabdus profundilacus</name>
    <dbReference type="NCBI Taxonomy" id="2509718"/>
    <lineage>
        <taxon>Bacteria</taxon>
        <taxon>Pseudomonadati</taxon>
        <taxon>Pseudomonadota</taxon>
        <taxon>Alphaproteobacteria</taxon>
        <taxon>Sphingomonadales</taxon>
        <taxon>Sphingomonadaceae</taxon>
        <taxon>Sphingorhabdus</taxon>
    </lineage>
</organism>
<comment type="caution">
    <text evidence="1">The sequence shown here is derived from an EMBL/GenBank/DDBJ whole genome shotgun (WGS) entry which is preliminary data.</text>
</comment>
<dbReference type="RefSeq" id="WP_160353147.1">
    <property type="nucleotide sequence ID" value="NZ_SDWJ01000001.1"/>
</dbReference>
<proteinExistence type="predicted"/>
<evidence type="ECO:0008006" key="3">
    <source>
        <dbReference type="Google" id="ProtNLM"/>
    </source>
</evidence>
<evidence type="ECO:0000313" key="1">
    <source>
        <dbReference type="EMBL" id="MVZ97258.1"/>
    </source>
</evidence>
<sequence length="260" mass="28858">MSKLKPPHMVRHLMTKGCMGEFASGTSAFNPDESVALVRYFARLAAERTPDTNDQLVEIYRAIGDVSMARHKPSQKLACSKGCESCCYQQVSVNGVEVFYIARRLRRAKLIGEHEARIAKKLASADRDSGRLLDPANPCAFLVDGVCSIHVDRPFACRAMVSLDLSACLRRFESGTGLIPYPIANEPIKQWLNVSLWTALRVNGFPPHSYELTAAIDAVLRDPTIERDWYAGDDRMAAAIDDRVPDHFPPSDALRALARI</sequence>
<dbReference type="OrthoDB" id="9810361at2"/>
<dbReference type="AlphaFoldDB" id="A0A6I4M400"/>